<accession>A0A850SZ40</accession>
<evidence type="ECO:0000259" key="1">
    <source>
        <dbReference type="Pfam" id="PF13173"/>
    </source>
</evidence>
<dbReference type="GO" id="GO:0005524">
    <property type="term" value="F:ATP binding"/>
    <property type="evidence" value="ECO:0007669"/>
    <property type="project" value="UniProtKB-KW"/>
</dbReference>
<proteinExistence type="predicted"/>
<feature type="domain" description="AAA" evidence="1">
    <location>
        <begin position="19"/>
        <end position="135"/>
    </location>
</feature>
<dbReference type="RefSeq" id="WP_178367963.1">
    <property type="nucleotide sequence ID" value="NZ_JACADJ010000081.1"/>
</dbReference>
<dbReference type="PANTHER" id="PTHR43566:SF2">
    <property type="entry name" value="DUF4143 DOMAIN-CONTAINING PROTEIN"/>
    <property type="match status" value="1"/>
</dbReference>
<evidence type="ECO:0000313" key="4">
    <source>
        <dbReference type="Proteomes" id="UP000553343"/>
    </source>
</evidence>
<sequence length="390" mass="44740">MNLIDRTIEPIAKSLARQYPVLTITGPRQSGKTTLCKKIFPDKPYVNLEFPDTRQFAIDDPRSFLAQFPDGAVLDEIQRAPDLVSYIQPLVDENQREGQFILTGSQQFEISNTINQSLAGRTAMVKLLPFCLEEIQSGFSLPAIDRLLYQGFYPRIWDKDLEPNQALGNYFETYVERDLRQLTTIKNLNLFQRFIKLSAGRVGQLLNMNSLANDTGISHTTARSWLSILEASYIIFFLQPYHVNISKRLVKSPKLYFYDIGLASYLLNIQNETQITRDPLYGHLFENMVVAEALKYRFNHGRHSNLYFYRDSKGNEVDLLLVNGPDIFPVEIKAGMTITRDYFKGLKHFTALFKDQMPDGSGLVYAGNESQKRKDVSIEPFYNLAQLFLV</sequence>
<dbReference type="PANTHER" id="PTHR43566">
    <property type="entry name" value="CONSERVED PROTEIN"/>
    <property type="match status" value="1"/>
</dbReference>
<organism evidence="3 4">
    <name type="scientific">Desulfobacter latus</name>
    <dbReference type="NCBI Taxonomy" id="2292"/>
    <lineage>
        <taxon>Bacteria</taxon>
        <taxon>Pseudomonadati</taxon>
        <taxon>Thermodesulfobacteriota</taxon>
        <taxon>Desulfobacteria</taxon>
        <taxon>Desulfobacterales</taxon>
        <taxon>Desulfobacteraceae</taxon>
        <taxon>Desulfobacter</taxon>
    </lineage>
</organism>
<evidence type="ECO:0000259" key="2">
    <source>
        <dbReference type="Pfam" id="PF13635"/>
    </source>
</evidence>
<comment type="caution">
    <text evidence="3">The sequence shown here is derived from an EMBL/GenBank/DDBJ whole genome shotgun (WGS) entry which is preliminary data.</text>
</comment>
<keyword evidence="4" id="KW-1185">Reference proteome</keyword>
<protein>
    <submittedName>
        <fullName evidence="3">ATP-binding protein</fullName>
    </submittedName>
</protein>
<dbReference type="Pfam" id="PF13635">
    <property type="entry name" value="DUF4143"/>
    <property type="match status" value="1"/>
</dbReference>
<gene>
    <name evidence="3" type="ORF">HXW94_16220</name>
</gene>
<dbReference type="AlphaFoldDB" id="A0A850SZ40"/>
<dbReference type="Proteomes" id="UP000553343">
    <property type="component" value="Unassembled WGS sequence"/>
</dbReference>
<dbReference type="InterPro" id="IPR025420">
    <property type="entry name" value="DUF4143"/>
</dbReference>
<keyword evidence="3" id="KW-0067">ATP-binding</keyword>
<reference evidence="3 4" key="1">
    <citation type="submission" date="2020-06" db="EMBL/GenBank/DDBJ databases">
        <title>High-quality draft genome of sulfate reducer Desulfobacter latus type strain AcrS2 isolated from marine sediment.</title>
        <authorList>
            <person name="Hoppe M."/>
            <person name="Larsen C.K."/>
            <person name="Marshall I.P.G."/>
            <person name="Schramm A."/>
            <person name="Marietou A.G."/>
        </authorList>
    </citation>
    <scope>NUCLEOTIDE SEQUENCE [LARGE SCALE GENOMIC DNA]</scope>
    <source>
        <strain evidence="3 4">AcRS2</strain>
    </source>
</reference>
<dbReference type="InterPro" id="IPR041682">
    <property type="entry name" value="AAA_14"/>
</dbReference>
<dbReference type="SUPFAM" id="SSF52540">
    <property type="entry name" value="P-loop containing nucleoside triphosphate hydrolases"/>
    <property type="match status" value="1"/>
</dbReference>
<feature type="domain" description="DUF4143" evidence="2">
    <location>
        <begin position="176"/>
        <end position="335"/>
    </location>
</feature>
<dbReference type="Pfam" id="PF13173">
    <property type="entry name" value="AAA_14"/>
    <property type="match status" value="1"/>
</dbReference>
<dbReference type="InterPro" id="IPR027417">
    <property type="entry name" value="P-loop_NTPase"/>
</dbReference>
<dbReference type="EMBL" id="JACADJ010000081">
    <property type="protein sequence ID" value="NWH06509.1"/>
    <property type="molecule type" value="Genomic_DNA"/>
</dbReference>
<evidence type="ECO:0000313" key="3">
    <source>
        <dbReference type="EMBL" id="NWH06509.1"/>
    </source>
</evidence>
<name>A0A850SZ40_9BACT</name>
<keyword evidence="3" id="KW-0547">Nucleotide-binding</keyword>